<feature type="compositionally biased region" description="Low complexity" evidence="1">
    <location>
        <begin position="91"/>
        <end position="133"/>
    </location>
</feature>
<name>A0AAJ0CVG9_9HYPO</name>
<dbReference type="Proteomes" id="UP001251528">
    <property type="component" value="Unassembled WGS sequence"/>
</dbReference>
<evidence type="ECO:0000256" key="1">
    <source>
        <dbReference type="SAM" id="MobiDB-lite"/>
    </source>
</evidence>
<reference evidence="2" key="1">
    <citation type="submission" date="2023-06" db="EMBL/GenBank/DDBJ databases">
        <title>Conoideocrella luteorostrata (Hypocreales: Clavicipitaceae), a potential biocontrol fungus for elongate hemlock scale in United States Christmas tree production areas.</title>
        <authorList>
            <person name="Barrett H."/>
            <person name="Lovett B."/>
            <person name="Macias A.M."/>
            <person name="Stajich J.E."/>
            <person name="Kasson M.T."/>
        </authorList>
    </citation>
    <scope>NUCLEOTIDE SEQUENCE</scope>
    <source>
        <strain evidence="2">ARSEF 14590</strain>
    </source>
</reference>
<dbReference type="AlphaFoldDB" id="A0AAJ0CVG9"/>
<evidence type="ECO:0000313" key="2">
    <source>
        <dbReference type="EMBL" id="KAK2609202.1"/>
    </source>
</evidence>
<accession>A0AAJ0CVG9</accession>
<gene>
    <name evidence="2" type="ORF">QQS21_002284</name>
</gene>
<feature type="region of interest" description="Disordered" evidence="1">
    <location>
        <begin position="83"/>
        <end position="133"/>
    </location>
</feature>
<dbReference type="EMBL" id="JASWJB010000026">
    <property type="protein sequence ID" value="KAK2609202.1"/>
    <property type="molecule type" value="Genomic_DNA"/>
</dbReference>
<organism evidence="2 3">
    <name type="scientific">Conoideocrella luteorostrata</name>
    <dbReference type="NCBI Taxonomy" id="1105319"/>
    <lineage>
        <taxon>Eukaryota</taxon>
        <taxon>Fungi</taxon>
        <taxon>Dikarya</taxon>
        <taxon>Ascomycota</taxon>
        <taxon>Pezizomycotina</taxon>
        <taxon>Sordariomycetes</taxon>
        <taxon>Hypocreomycetidae</taxon>
        <taxon>Hypocreales</taxon>
        <taxon>Clavicipitaceae</taxon>
        <taxon>Conoideocrella</taxon>
    </lineage>
</organism>
<protein>
    <submittedName>
        <fullName evidence="2">Uncharacterized protein</fullName>
    </submittedName>
</protein>
<keyword evidence="3" id="KW-1185">Reference proteome</keyword>
<comment type="caution">
    <text evidence="2">The sequence shown here is derived from an EMBL/GenBank/DDBJ whole genome shotgun (WGS) entry which is preliminary data.</text>
</comment>
<sequence length="153" mass="15474">MDTLLTVETPKDPKLPQERTWLLMNSSSVEYVWPVSLDSFSTERAAAIENGTSAAVWFGLFPPGESQYTVGSRYINVTTVPSRTKATTMGSCTSVPTAASSPSPAGAAALTGSNSGPTDSSPNSSGTGSPPSGLFNGAVIGGVLGSSLGGLLS</sequence>
<proteinExistence type="predicted"/>
<evidence type="ECO:0000313" key="3">
    <source>
        <dbReference type="Proteomes" id="UP001251528"/>
    </source>
</evidence>